<protein>
    <recommendedName>
        <fullName evidence="3">Phosphodiesterase</fullName>
        <ecNumber evidence="3">3.1.4.-</ecNumber>
    </recommendedName>
</protein>
<reference evidence="7" key="1">
    <citation type="submission" date="2023-10" db="EMBL/GenBank/DDBJ databases">
        <authorList>
            <person name="Chen Y."/>
            <person name="Shah S."/>
            <person name="Dougan E. K."/>
            <person name="Thang M."/>
            <person name="Chan C."/>
        </authorList>
    </citation>
    <scope>NUCLEOTIDE SEQUENCE [LARGE SCALE GENOMIC DNA]</scope>
</reference>
<dbReference type="SMART" id="SM00065">
    <property type="entry name" value="GAF"/>
    <property type="match status" value="1"/>
</dbReference>
<dbReference type="Gene3D" id="3.30.40.10">
    <property type="entry name" value="Zinc/RING finger domain, C3HC4 (zinc finger)"/>
    <property type="match status" value="1"/>
</dbReference>
<dbReference type="InterPro" id="IPR002073">
    <property type="entry name" value="PDEase_catalytic_dom"/>
</dbReference>
<dbReference type="EMBL" id="CAUYUJ010016371">
    <property type="protein sequence ID" value="CAK0864495.1"/>
    <property type="molecule type" value="Genomic_DNA"/>
</dbReference>
<dbReference type="SUPFAM" id="SSF109604">
    <property type="entry name" value="HD-domain/PDEase-like"/>
    <property type="match status" value="1"/>
</dbReference>
<feature type="region of interest" description="Disordered" evidence="4">
    <location>
        <begin position="370"/>
        <end position="404"/>
    </location>
</feature>
<feature type="region of interest" description="Disordered" evidence="4">
    <location>
        <begin position="333"/>
        <end position="355"/>
    </location>
</feature>
<evidence type="ECO:0000313" key="7">
    <source>
        <dbReference type="EMBL" id="CAK0864495.1"/>
    </source>
</evidence>
<evidence type="ECO:0000259" key="6">
    <source>
        <dbReference type="PROSITE" id="PS51845"/>
    </source>
</evidence>
<dbReference type="InterPro" id="IPR013083">
    <property type="entry name" value="Znf_RING/FYVE/PHD"/>
</dbReference>
<comment type="caution">
    <text evidence="7">The sequence shown here is derived from an EMBL/GenBank/DDBJ whole genome shotgun (WGS) entry which is preliminary data.</text>
</comment>
<dbReference type="Proteomes" id="UP001189429">
    <property type="component" value="Unassembled WGS sequence"/>
</dbReference>
<keyword evidence="1 3" id="KW-0479">Metal-binding</keyword>
<keyword evidence="8" id="KW-1185">Reference proteome</keyword>
<dbReference type="Gene3D" id="3.30.450.40">
    <property type="match status" value="1"/>
</dbReference>
<evidence type="ECO:0000256" key="1">
    <source>
        <dbReference type="ARBA" id="ARBA00022723"/>
    </source>
</evidence>
<feature type="region of interest" description="Disordered" evidence="4">
    <location>
        <begin position="276"/>
        <end position="310"/>
    </location>
</feature>
<evidence type="ECO:0000256" key="2">
    <source>
        <dbReference type="ARBA" id="ARBA00022801"/>
    </source>
</evidence>
<dbReference type="Pfam" id="PF13185">
    <property type="entry name" value="GAF_2"/>
    <property type="match status" value="1"/>
</dbReference>
<accession>A0ABN9UWG7</accession>
<dbReference type="InterPro" id="IPR003613">
    <property type="entry name" value="Ubox_domain"/>
</dbReference>
<dbReference type="InterPro" id="IPR003018">
    <property type="entry name" value="GAF"/>
</dbReference>
<dbReference type="EC" id="3.1.4.-" evidence="3"/>
<dbReference type="PROSITE" id="PS51698">
    <property type="entry name" value="U_BOX"/>
    <property type="match status" value="1"/>
</dbReference>
<feature type="compositionally biased region" description="Polar residues" evidence="4">
    <location>
        <begin position="291"/>
        <end position="302"/>
    </location>
</feature>
<dbReference type="Gene3D" id="1.10.1300.10">
    <property type="entry name" value="3'5'-cyclic nucleotide phosphodiesterase, catalytic domain"/>
    <property type="match status" value="1"/>
</dbReference>
<dbReference type="SUPFAM" id="SSF55781">
    <property type="entry name" value="GAF domain-like"/>
    <property type="match status" value="1"/>
</dbReference>
<dbReference type="Pfam" id="PF00233">
    <property type="entry name" value="PDEase_I"/>
    <property type="match status" value="1"/>
</dbReference>
<sequence>MSRSISLLPRHNQELSTVLPHEWKHPTSFLCPISQQCMHDPVMLGDGHTYERQHIERWLSRNTTSPVTGLELSQTDMYPNHTLHSAINEYFDEVFWVHRHAIRKTIRSRRSGRDFSADGLLTRTLDALIQSSLLVNSDHSVEYILRQIMEEAKKLVGAEVASVFLVDAARQELYSTVNSTDGELRIPISAGIAGHVAMTGKTIISNDACADARFNVAVDKKTGFRTHNVLCVPLKGRQGDVVGVVQLINKTSGGVLASHDAPAALPGSACDGHPAAGLRPFTVDGSEHESTTASNKSTTKQNEQNRKKAEDSQFLQLFASQAAAAVASHELGQPLHPTREPEASPTMPARTPTRGTTPWALLRRATSWATKVPRHRSGEVPPPVVQVPAPETAPVPTQLPHKQRNGASAGLKEATALLEESLDGWDLDVVRLAALTDNRPLSSLGCFLFERLGLVARFGLDSEKLRDFFLELERGYDDAVQYHNRRHAASVLHITHALLRSGALAQKAAAQLEMGDGALVTMACLLAAAAHDFEHLGRTNDFLVKTSHDRALRHNDRHVNENHHAAASFALLQRPGLNFLEGLPREEFRQFRGIFVELILATDMASNKSILESFGAALGKSVGASAWSFGSVPRAVPKDGDFVPSSAAEARLLLQMAIKCADLGHLTLSRAQHLHFVHGLEAELFAQGDQEKALGLDVSFLMDREKPGVISSQVGFIESVALPVFQSLVGACQQLQPMLRGAEDNFRYWKGLQSQGDPGL</sequence>
<dbReference type="SUPFAM" id="SSF57850">
    <property type="entry name" value="RING/U-box"/>
    <property type="match status" value="1"/>
</dbReference>
<dbReference type="PROSITE" id="PS00126">
    <property type="entry name" value="PDEASE_I_1"/>
    <property type="match status" value="1"/>
</dbReference>
<name>A0ABN9UWG7_9DINO</name>
<gene>
    <name evidence="7" type="ORF">PCOR1329_LOCUS52375</name>
</gene>
<dbReference type="InterPro" id="IPR036971">
    <property type="entry name" value="PDEase_catalytic_dom_sf"/>
</dbReference>
<feature type="compositionally biased region" description="Low complexity" evidence="4">
    <location>
        <begin position="386"/>
        <end position="398"/>
    </location>
</feature>
<dbReference type="InterPro" id="IPR029016">
    <property type="entry name" value="GAF-like_dom_sf"/>
</dbReference>
<dbReference type="SMART" id="SM00504">
    <property type="entry name" value="Ubox"/>
    <property type="match status" value="1"/>
</dbReference>
<dbReference type="PROSITE" id="PS51845">
    <property type="entry name" value="PDEASE_I_2"/>
    <property type="match status" value="1"/>
</dbReference>
<evidence type="ECO:0000256" key="4">
    <source>
        <dbReference type="SAM" id="MobiDB-lite"/>
    </source>
</evidence>
<proteinExistence type="inferred from homology"/>
<dbReference type="InterPro" id="IPR023174">
    <property type="entry name" value="PDEase_CS"/>
</dbReference>
<evidence type="ECO:0000259" key="5">
    <source>
        <dbReference type="PROSITE" id="PS51698"/>
    </source>
</evidence>
<evidence type="ECO:0000313" key="8">
    <source>
        <dbReference type="Proteomes" id="UP001189429"/>
    </source>
</evidence>
<organism evidence="7 8">
    <name type="scientific">Prorocentrum cordatum</name>
    <dbReference type="NCBI Taxonomy" id="2364126"/>
    <lineage>
        <taxon>Eukaryota</taxon>
        <taxon>Sar</taxon>
        <taxon>Alveolata</taxon>
        <taxon>Dinophyceae</taxon>
        <taxon>Prorocentrales</taxon>
        <taxon>Prorocentraceae</taxon>
        <taxon>Prorocentrum</taxon>
    </lineage>
</organism>
<comment type="cofactor">
    <cofactor evidence="3">
        <name>a divalent metal cation</name>
        <dbReference type="ChEBI" id="CHEBI:60240"/>
    </cofactor>
    <text evidence="3">Binds 2 divalent metal cations per subunit. Site 1 may preferentially bind zinc ions, while site 2 has a preference for magnesium and/or manganese ions.</text>
</comment>
<dbReference type="PANTHER" id="PTHR11347">
    <property type="entry name" value="CYCLIC NUCLEOTIDE PHOSPHODIESTERASE"/>
    <property type="match status" value="1"/>
</dbReference>
<dbReference type="CDD" id="cd16655">
    <property type="entry name" value="RING-Ubox_WDSUB1-like"/>
    <property type="match status" value="1"/>
</dbReference>
<evidence type="ECO:0000256" key="3">
    <source>
        <dbReference type="RuleBase" id="RU363067"/>
    </source>
</evidence>
<comment type="similarity">
    <text evidence="3">Belongs to the cyclic nucleotide phosphodiesterase family.</text>
</comment>
<dbReference type="Pfam" id="PF04564">
    <property type="entry name" value="U-box"/>
    <property type="match status" value="1"/>
</dbReference>
<keyword evidence="2 3" id="KW-0378">Hydrolase</keyword>
<feature type="domain" description="PDEase" evidence="6">
    <location>
        <begin position="395"/>
        <end position="756"/>
    </location>
</feature>
<feature type="domain" description="U-box" evidence="5">
    <location>
        <begin position="24"/>
        <end position="97"/>
    </location>
</feature>